<dbReference type="SUPFAM" id="SSF53474">
    <property type="entry name" value="alpha/beta-Hydrolases"/>
    <property type="match status" value="1"/>
</dbReference>
<feature type="region of interest" description="Disordered" evidence="1">
    <location>
        <begin position="281"/>
        <end position="423"/>
    </location>
</feature>
<evidence type="ECO:0000259" key="2">
    <source>
        <dbReference type="Pfam" id="PF20408"/>
    </source>
</evidence>
<dbReference type="Pfam" id="PF20408">
    <property type="entry name" value="Abhydrolase_11"/>
    <property type="match status" value="1"/>
</dbReference>
<feature type="compositionally biased region" description="Basic and acidic residues" evidence="1">
    <location>
        <begin position="371"/>
        <end position="382"/>
    </location>
</feature>
<name>A0ABP1G6U2_9CHLO</name>
<keyword evidence="4" id="KW-1185">Reference proteome</keyword>
<dbReference type="InterPro" id="IPR046879">
    <property type="entry name" value="KANL3/Tex30_Abhydrolase"/>
</dbReference>
<dbReference type="Proteomes" id="UP001497392">
    <property type="component" value="Unassembled WGS sequence"/>
</dbReference>
<feature type="compositionally biased region" description="Low complexity" evidence="1">
    <location>
        <begin position="307"/>
        <end position="340"/>
    </location>
</feature>
<comment type="caution">
    <text evidence="3">The sequence shown here is derived from an EMBL/GenBank/DDBJ whole genome shotgun (WGS) entry which is preliminary data.</text>
</comment>
<dbReference type="EMBL" id="CAXHTA020000017">
    <property type="protein sequence ID" value="CAL5227832.1"/>
    <property type="molecule type" value="Genomic_DNA"/>
</dbReference>
<dbReference type="Gene3D" id="3.40.50.1820">
    <property type="entry name" value="alpha/beta hydrolase"/>
    <property type="match status" value="1"/>
</dbReference>
<accession>A0ABP1G6U2</accession>
<evidence type="ECO:0000313" key="4">
    <source>
        <dbReference type="Proteomes" id="UP001497392"/>
    </source>
</evidence>
<organism evidence="3 4">
    <name type="scientific">Coccomyxa viridis</name>
    <dbReference type="NCBI Taxonomy" id="1274662"/>
    <lineage>
        <taxon>Eukaryota</taxon>
        <taxon>Viridiplantae</taxon>
        <taxon>Chlorophyta</taxon>
        <taxon>core chlorophytes</taxon>
        <taxon>Trebouxiophyceae</taxon>
        <taxon>Trebouxiophyceae incertae sedis</taxon>
        <taxon>Coccomyxaceae</taxon>
        <taxon>Coccomyxa</taxon>
    </lineage>
</organism>
<reference evidence="3 4" key="1">
    <citation type="submission" date="2024-06" db="EMBL/GenBank/DDBJ databases">
        <authorList>
            <person name="Kraege A."/>
            <person name="Thomma B."/>
        </authorList>
    </citation>
    <scope>NUCLEOTIDE SEQUENCE [LARGE SCALE GENOMIC DNA]</scope>
</reference>
<proteinExistence type="predicted"/>
<dbReference type="InterPro" id="IPR029058">
    <property type="entry name" value="AB_hydrolase_fold"/>
</dbReference>
<gene>
    <name evidence="3" type="primary">g10861</name>
    <name evidence="3" type="ORF">VP750_LOCUS9738</name>
</gene>
<protein>
    <submittedName>
        <fullName evidence="3">G10861 protein</fullName>
    </submittedName>
</protein>
<evidence type="ECO:0000256" key="1">
    <source>
        <dbReference type="SAM" id="MobiDB-lite"/>
    </source>
</evidence>
<evidence type="ECO:0000313" key="3">
    <source>
        <dbReference type="EMBL" id="CAL5227832.1"/>
    </source>
</evidence>
<feature type="domain" description="KANL3/Tex30 alpha/beta hydrolase-like" evidence="2">
    <location>
        <begin position="114"/>
        <end position="266"/>
    </location>
</feature>
<sequence>MVRFHWHVEGGLSAFIAGPQSVVSADGEEKIYELPCYIELAGQKETFEGLINVRSGHFGEGRVQPVGVALAHDTDVATARGKVIAKLALELARAGFVVMRCLFNTAAKDVRRFRLYEKSLDALATSPYARTVDRWLLAGLGNGARVAAVVGGRCRGHVAGCCLLSYPLLEPPQPTKAGKASKLGQPAIRPQDSTGPLLKLSCPCMFALGDRDPLCPAERMTATQAEMPGTCQNTVFPGVDQQFAAQPDSEASEKVVEQLCKEVLTFAHHLVELGPVPAAAPLENGALDSQDPEPQADGLDAEGTGGPAADAAPDAAAPAAPMNGLQDASAASADLAGPDPDVTEHPAEHAIPQRTDAVVSEGPVSVLQPAGRDDEQIEEAKEPVSVVELARQQDVEMSEAKAMTDVPEELLEQQADTGTPMEA</sequence>